<dbReference type="STRING" id="1499967.U27_04048"/>
<dbReference type="AlphaFoldDB" id="A0A081BXM9"/>
<dbReference type="SUPFAM" id="SSF158472">
    <property type="entry name" value="HAMP domain-like"/>
    <property type="match status" value="1"/>
</dbReference>
<dbReference type="Pfam" id="PF00015">
    <property type="entry name" value="MCPsignal"/>
    <property type="match status" value="1"/>
</dbReference>
<dbReference type="Gene3D" id="1.10.287.950">
    <property type="entry name" value="Methyl-accepting chemotaxis protein"/>
    <property type="match status" value="3"/>
</dbReference>
<dbReference type="PROSITE" id="PS50885">
    <property type="entry name" value="HAMP"/>
    <property type="match status" value="2"/>
</dbReference>
<reference evidence="7" key="1">
    <citation type="journal article" date="2015" name="PeerJ">
        <title>First genomic representation of candidate bacterial phylum KSB3 points to enhanced environmental sensing as a trigger of wastewater bulking.</title>
        <authorList>
            <person name="Sekiguchi Y."/>
            <person name="Ohashi A."/>
            <person name="Parks D.H."/>
            <person name="Yamauchi T."/>
            <person name="Tyson G.W."/>
            <person name="Hugenholtz P."/>
        </authorList>
    </citation>
    <scope>NUCLEOTIDE SEQUENCE [LARGE SCALE GENOMIC DNA]</scope>
</reference>
<feature type="domain" description="HAMP" evidence="6">
    <location>
        <begin position="359"/>
        <end position="412"/>
    </location>
</feature>
<feature type="transmembrane region" description="Helical" evidence="4">
    <location>
        <begin position="7"/>
        <end position="30"/>
    </location>
</feature>
<evidence type="ECO:0000256" key="1">
    <source>
        <dbReference type="ARBA" id="ARBA00023224"/>
    </source>
</evidence>
<dbReference type="SUPFAM" id="SSF58104">
    <property type="entry name" value="Methyl-accepting chemotaxis protein (MCP) signaling domain"/>
    <property type="match status" value="3"/>
</dbReference>
<dbReference type="PROSITE" id="PS50111">
    <property type="entry name" value="CHEMOTAXIS_TRANSDUC_2"/>
    <property type="match status" value="1"/>
</dbReference>
<keyword evidence="4" id="KW-1133">Transmembrane helix</keyword>
<keyword evidence="8" id="KW-1185">Reference proteome</keyword>
<dbReference type="GO" id="GO:0016020">
    <property type="term" value="C:membrane"/>
    <property type="evidence" value="ECO:0007669"/>
    <property type="project" value="InterPro"/>
</dbReference>
<protein>
    <submittedName>
        <fullName evidence="7">Methyl-accepting chemotaxis sensory transducer, putative</fullName>
    </submittedName>
</protein>
<comment type="similarity">
    <text evidence="2">Belongs to the methyl-accepting chemotaxis (MCP) protein family.</text>
</comment>
<organism evidence="7">
    <name type="scientific">Vecturithrix granuli</name>
    <dbReference type="NCBI Taxonomy" id="1499967"/>
    <lineage>
        <taxon>Bacteria</taxon>
        <taxon>Candidatus Moduliflexota</taxon>
        <taxon>Candidatus Vecturitrichia</taxon>
        <taxon>Candidatus Vecturitrichales</taxon>
        <taxon>Candidatus Vecturitrichaceae</taxon>
        <taxon>Candidatus Vecturithrix</taxon>
    </lineage>
</organism>
<dbReference type="Gene3D" id="6.10.340.10">
    <property type="match status" value="1"/>
</dbReference>
<dbReference type="HOGENOM" id="CLU_365901_0_0_0"/>
<keyword evidence="4" id="KW-0812">Transmembrane</keyword>
<dbReference type="CDD" id="cd06225">
    <property type="entry name" value="HAMP"/>
    <property type="match status" value="2"/>
</dbReference>
<keyword evidence="4" id="KW-0472">Membrane</keyword>
<dbReference type="eggNOG" id="COG0840">
    <property type="taxonomic scope" value="Bacteria"/>
</dbReference>
<evidence type="ECO:0000256" key="2">
    <source>
        <dbReference type="ARBA" id="ARBA00029447"/>
    </source>
</evidence>
<sequence length="906" mass="100212">MKLRTKLVLAGMLIVLVPMLLSTGVIWYLIQRQNDEDARHHSAHLLDMIREELARQGRELASELIYFAEDSALINNIMNLNQRHQVPMTPLLQEIHEIEAAIAIGKFARINHYDVVMVFDQTHTLLSFARLENNTTLTLGIVTTDDSGRALVKVAMFTHIVQNYGDIDPGDWNNTDLEDVLADILPEKVISPIHTQDVFEHHLALKTAVPVHDKVHTPGGRPQPIGNLIGYRYVDQSLVASLAQHTQAHVNVFIHQEPVLGTLPELTKISSELFEALSSLDTQEQSPYIHSEQNIAGVPYYITAFPLVREPDGALQSTLVLSVSKVPTYQNTRQAVIVQSWVSVISVLFMIPFVLLLAKGLTDPIRKIAAVSESISKGLITEQIEPIRSQDELGNLSRSFHGMVLYLREMAQIAENISRGELHQELSPQTKTDVLGIAFHRMTTYLQHIAQAAGRIQKDDLTYAITPYSERDVLGTTFNAMIHRLQELVTNIRSQAQELADASQYIAANSENISHDNKAQADSIETTTFALHEMASSISQISQSLTTQSFSIEQVKSSAQHIVTSSEDIANRIDHLSSFTAQTAAAMEKMDDFVQNISQQVQTSVAASKKVLDVVQKGTEQMGRLMDEIMAVQQQMEITSSAILRLQRQSRHIGEILTVIQEVVDQTNLLSLNASIISAQAGTHGRAFSVVAEEIKALANRTSESTKEIAQFIKTIQTELTEAVSAMVISANYVESGLKNTQQTEQVFEAITSGAEQSSQLIAHTAQSIEEHSRASHQIKQASAEVVGMLEEIMRLTQEQHAQSEKIHTEAAQLTGISGEIQHATQEQSSAAHQSVENMSVMAGIVQQTSQRVEHLATLAVNLSKQADDLLKLVEQFKVNTQIFGEKPGFSKNPVSLHYGIGLREG</sequence>
<evidence type="ECO:0000313" key="7">
    <source>
        <dbReference type="EMBL" id="GAK57084.1"/>
    </source>
</evidence>
<evidence type="ECO:0000259" key="5">
    <source>
        <dbReference type="PROSITE" id="PS50111"/>
    </source>
</evidence>
<dbReference type="SMART" id="SM00283">
    <property type="entry name" value="MA"/>
    <property type="match status" value="1"/>
</dbReference>
<dbReference type="InterPro" id="IPR004089">
    <property type="entry name" value="MCPsignal_dom"/>
</dbReference>
<dbReference type="InterPro" id="IPR004090">
    <property type="entry name" value="Chemotax_Me-accpt_rcpt"/>
</dbReference>
<dbReference type="PANTHER" id="PTHR32089:SF112">
    <property type="entry name" value="LYSOZYME-LIKE PROTEIN-RELATED"/>
    <property type="match status" value="1"/>
</dbReference>
<proteinExistence type="inferred from homology"/>
<dbReference type="GO" id="GO:0007165">
    <property type="term" value="P:signal transduction"/>
    <property type="evidence" value="ECO:0007669"/>
    <property type="project" value="UniProtKB-KW"/>
</dbReference>
<dbReference type="PRINTS" id="PR00260">
    <property type="entry name" value="CHEMTRNSDUCR"/>
</dbReference>
<evidence type="ECO:0000256" key="3">
    <source>
        <dbReference type="PROSITE-ProRule" id="PRU00284"/>
    </source>
</evidence>
<dbReference type="Pfam" id="PF00672">
    <property type="entry name" value="HAMP"/>
    <property type="match status" value="2"/>
</dbReference>
<dbReference type="EMBL" id="DF820465">
    <property type="protein sequence ID" value="GAK57084.1"/>
    <property type="molecule type" value="Genomic_DNA"/>
</dbReference>
<dbReference type="GO" id="GO:0006935">
    <property type="term" value="P:chemotaxis"/>
    <property type="evidence" value="ECO:0007669"/>
    <property type="project" value="InterPro"/>
</dbReference>
<dbReference type="GO" id="GO:0004888">
    <property type="term" value="F:transmembrane signaling receptor activity"/>
    <property type="evidence" value="ECO:0007669"/>
    <property type="project" value="InterPro"/>
</dbReference>
<dbReference type="Proteomes" id="UP000030661">
    <property type="component" value="Unassembled WGS sequence"/>
</dbReference>
<accession>A0A081BXM9</accession>
<evidence type="ECO:0000259" key="6">
    <source>
        <dbReference type="PROSITE" id="PS50885"/>
    </source>
</evidence>
<evidence type="ECO:0000313" key="8">
    <source>
        <dbReference type="Proteomes" id="UP000030661"/>
    </source>
</evidence>
<feature type="domain" description="Methyl-accepting transducer" evidence="5">
    <location>
        <begin position="551"/>
        <end position="787"/>
    </location>
</feature>
<name>A0A081BXM9_VECG1</name>
<evidence type="ECO:0000256" key="4">
    <source>
        <dbReference type="SAM" id="Phobius"/>
    </source>
</evidence>
<dbReference type="PANTHER" id="PTHR32089">
    <property type="entry name" value="METHYL-ACCEPTING CHEMOTAXIS PROTEIN MCPB"/>
    <property type="match status" value="1"/>
</dbReference>
<feature type="domain" description="HAMP" evidence="6">
    <location>
        <begin position="440"/>
        <end position="490"/>
    </location>
</feature>
<dbReference type="SMART" id="SM00304">
    <property type="entry name" value="HAMP"/>
    <property type="match status" value="2"/>
</dbReference>
<dbReference type="InterPro" id="IPR003660">
    <property type="entry name" value="HAMP_dom"/>
</dbReference>
<gene>
    <name evidence="7" type="ORF">U27_04048</name>
</gene>
<keyword evidence="1 3" id="KW-0807">Transducer</keyword>